<dbReference type="SFLD" id="SFLDG01129">
    <property type="entry name" value="C1.5:_HAD__Beta-PGM__Phosphata"/>
    <property type="match status" value="1"/>
</dbReference>
<evidence type="ECO:0000259" key="2">
    <source>
        <dbReference type="Pfam" id="PF00534"/>
    </source>
</evidence>
<dbReference type="Gene3D" id="3.40.50.1000">
    <property type="entry name" value="HAD superfamily/HAD-like"/>
    <property type="match status" value="1"/>
</dbReference>
<dbReference type="Gene3D" id="1.10.150.400">
    <property type="match status" value="1"/>
</dbReference>
<dbReference type="PANTHER" id="PTHR45947">
    <property type="entry name" value="SULFOQUINOVOSYL TRANSFERASE SQD2"/>
    <property type="match status" value="1"/>
</dbReference>
<comment type="caution">
    <text evidence="4">The sequence shown here is derived from an EMBL/GenBank/DDBJ whole genome shotgun (WGS) entry which is preliminary data.</text>
</comment>
<dbReference type="EMBL" id="WEKV01000019">
    <property type="protein sequence ID" value="KAB7782804.1"/>
    <property type="molecule type" value="Genomic_DNA"/>
</dbReference>
<dbReference type="PANTHER" id="PTHR45947:SF13">
    <property type="entry name" value="TRANSFERASE"/>
    <property type="match status" value="1"/>
</dbReference>
<evidence type="ECO:0008006" key="6">
    <source>
        <dbReference type="Google" id="ProtNLM"/>
    </source>
</evidence>
<evidence type="ECO:0000256" key="1">
    <source>
        <dbReference type="SAM" id="MobiDB-lite"/>
    </source>
</evidence>
<accession>A0A833N218</accession>
<dbReference type="InterPro" id="IPR006439">
    <property type="entry name" value="HAD-SF_hydro_IA"/>
</dbReference>
<dbReference type="GO" id="GO:0016757">
    <property type="term" value="F:glycosyltransferase activity"/>
    <property type="evidence" value="ECO:0007669"/>
    <property type="project" value="InterPro"/>
</dbReference>
<feature type="compositionally biased region" description="Basic and acidic residues" evidence="1">
    <location>
        <begin position="652"/>
        <end position="663"/>
    </location>
</feature>
<sequence length="1867" mass="209366">MQNSTYKTVNKLSSIDVKSISEPIVSFDLFDTLLRRKYLAVNEVHDTVSAYLLARLGKARDLTPGQLTLTRYNTGNFLKTSPHVDMEEPSLPIIWQKIISTIGVHTSEEAEKIINDTIAFEFDLELENLVTVEGAQDLLRDLKSHNKRLVAVSDMYFSKSQIETILQKIGILSFFEKVYVSVDAGTTKQTGRLFKHVLSDLRAQPKSVHHIGDNAHSDIIMGSKAGLAVTRIDQPEKLHLERPAYGRRSDIHLEIADLAKSFLFKILIGAINNKTDHIYFMSRDGLLLRQVFEQWKSPFIKRYFDFFDQSDLFLSRAASCWLALNFRGEWLTQAVGFAFWLCHGTATVRQISDLFGIEEVPLELGDTLFSSSTDTARVVRAYETAQLDDKIRHSLMEKRRLAEEYLSEAKLFSARHVTLCDIGYSGTVARDLNSFFLQESVRPEAPRPPKVELELLSTNSNYNSNAALAQPYVRFGGNSILPSHKLPQALIDSFAWLEVFFKHPSYGPLNGYVQRDGRTIPDYDIDSNAVDDYPYEKIIEASAFKSEDIVLLWMSSINFWDQIVDPLIARFAAPDLNTVGQMNVDIYENDAITNRKRSIILLRPDLSATEIYSLSKRDDYWIPGSILASANVDAMPAKVAASETPSTSHADPASRRPARNDRRTILPKQFHVRNLRRALITNIRLARLKLDRRKFDTRFYRSYYPDLATFDEAALRQHFFQHGQREGRFAEPASLIGHLEAEYGALPKDFDAFIYRKLHSDLNFDEEWQLKAHYLQFGRNERRRYQSDIDIDEEELQDLVRSGVIALTAAERTSYKGGTSVRKLLFERANIEAGPWLDLFDYVEFQALNYQWTGPLKSRTHALAVFLDRGPANLAALSLKARFDHAYYTSIHPKLANASAEEAYRFWLGHGAGASEAASEDDRLFQILGERAFPDAFKVDVFAARYQASKEAGAPLDRVDLLALFLQGGYTSDTDLVQGPNASRLWEVVARNARSHGQLDAAIRAYENALDCNGPPGRILHQLGDIYTVQHRLHDALHCYERCVDAPNTDRWAFINGARIAADLGYFEKSLSFISKGAQIWAEKEPWRRVRDHAYRARIDRSVTEARRAKSPDLILPTLEQITNLISTEFSETRFLHNPDGYALLLCDERLDELPQGAVERIRSYVCDKVGRDVKILPYNRLDSVLEAFAGAACVVFHELTSNPQTIRLALTAQALSLPTAYWAGALDGSDVAAFRSDSASAHLASLLASDVATHFISLCDYGLASLPAALDVLERVTSKRKAALVGRVGLIQRRELSGLQPVYIANLSEIGAEKSRMSAAWSMIEKLLSEREHVSIIYDQALTPPRHLEKFSDRLKSVGLKAVDATTNWIASGCKGYISFGSEHGTLSGNSVLSSREATLLGMPVHVVDSADLAPEHARDVRSRGVTALLGFVDASSSRVDRPPQHPTKSRDLLFADASAKSAAPANPESAKRRILFSNVFFAPQTIGGATRVLKDNIDYLLDHHSDEFEIAILTSDDENDRDGASRIDHYRGIPVMRIATPQELDMDWRPFNAAVYQHALTVLENFKPDLVHIHCLQRLSVAVAEACRTMSVPYIVTLHDAWWLSDYSFLINEHGELAMPSQDVLTQKFSRRIGRSDSLSRASQLRSALAGAEARLSVSQSFGEIYRACGFDVKTIANGVSRLKARPRVPAGDRVRIAHVGGTQHHKGMFWIEAALRRNSFSNIAFSYVDLFRDPGDESQIVWGTTPVTVHGKIPSSAIEEIYARTDVLIAPSTWPESFGLVAREALQAGCWVVASDLGAMGDEITDGVNGFVIDITRPGSLVEVLTEIDRNPDRFKQSPPLKVDLRTADDQSRDLIDFYRALLH</sequence>
<dbReference type="SUPFAM" id="SSF53756">
    <property type="entry name" value="UDP-Glycosyltransferase/glycogen phosphorylase"/>
    <property type="match status" value="1"/>
</dbReference>
<organism evidence="4 5">
    <name type="scientific">Methylorubrum populi</name>
    <dbReference type="NCBI Taxonomy" id="223967"/>
    <lineage>
        <taxon>Bacteria</taxon>
        <taxon>Pseudomonadati</taxon>
        <taxon>Pseudomonadota</taxon>
        <taxon>Alphaproteobacteria</taxon>
        <taxon>Hyphomicrobiales</taxon>
        <taxon>Methylobacteriaceae</taxon>
        <taxon>Methylorubrum</taxon>
    </lineage>
</organism>
<dbReference type="InterPro" id="IPR023214">
    <property type="entry name" value="HAD_sf"/>
</dbReference>
<dbReference type="InterPro" id="IPR028098">
    <property type="entry name" value="Glyco_trans_4-like_N"/>
</dbReference>
<dbReference type="SUPFAM" id="SSF56784">
    <property type="entry name" value="HAD-like"/>
    <property type="match status" value="1"/>
</dbReference>
<dbReference type="Proteomes" id="UP000469949">
    <property type="component" value="Unassembled WGS sequence"/>
</dbReference>
<dbReference type="Pfam" id="PF00534">
    <property type="entry name" value="Glycos_transf_1"/>
    <property type="match status" value="1"/>
</dbReference>
<feature type="domain" description="Glycosyltransferase subfamily 4-like N-terminal" evidence="3">
    <location>
        <begin position="1509"/>
        <end position="1674"/>
    </location>
</feature>
<gene>
    <name evidence="4" type="ORF">F8B43_4720</name>
</gene>
<dbReference type="NCBIfam" id="TIGR01549">
    <property type="entry name" value="HAD-SF-IA-v1"/>
    <property type="match status" value="1"/>
</dbReference>
<dbReference type="InterPro" id="IPR036412">
    <property type="entry name" value="HAD-like_sf"/>
</dbReference>
<feature type="domain" description="Glycosyl transferase family 1" evidence="2">
    <location>
        <begin position="1750"/>
        <end position="1835"/>
    </location>
</feature>
<dbReference type="CDD" id="cd03823">
    <property type="entry name" value="GT4_ExpE7-like"/>
    <property type="match status" value="1"/>
</dbReference>
<dbReference type="InterPro" id="IPR001296">
    <property type="entry name" value="Glyco_trans_1"/>
</dbReference>
<feature type="region of interest" description="Disordered" evidence="1">
    <location>
        <begin position="638"/>
        <end position="663"/>
    </location>
</feature>
<dbReference type="Pfam" id="PF00702">
    <property type="entry name" value="Hydrolase"/>
    <property type="match status" value="1"/>
</dbReference>
<dbReference type="SUPFAM" id="SSF48452">
    <property type="entry name" value="TPR-like"/>
    <property type="match status" value="1"/>
</dbReference>
<dbReference type="SFLD" id="SFLDS00003">
    <property type="entry name" value="Haloacid_Dehalogenase"/>
    <property type="match status" value="1"/>
</dbReference>
<evidence type="ECO:0000259" key="3">
    <source>
        <dbReference type="Pfam" id="PF13579"/>
    </source>
</evidence>
<evidence type="ECO:0000313" key="4">
    <source>
        <dbReference type="EMBL" id="KAB7782804.1"/>
    </source>
</evidence>
<dbReference type="Gene3D" id="3.40.50.2000">
    <property type="entry name" value="Glycogen Phosphorylase B"/>
    <property type="match status" value="2"/>
</dbReference>
<evidence type="ECO:0000313" key="5">
    <source>
        <dbReference type="Proteomes" id="UP000469949"/>
    </source>
</evidence>
<reference evidence="4 5" key="1">
    <citation type="submission" date="2019-10" db="EMBL/GenBank/DDBJ databases">
        <title>Draft Genome Sequence of the Caffeine Degrading Methylotroph Methylorubrum populi PINKEL.</title>
        <authorList>
            <person name="Dawson S.C."/>
            <person name="Zhang X."/>
            <person name="Wright M.E."/>
            <person name="Sharma G."/>
            <person name="Langner J.T."/>
            <person name="Ditty J.L."/>
            <person name="Subuyuj G.A."/>
        </authorList>
    </citation>
    <scope>NUCLEOTIDE SEQUENCE [LARGE SCALE GENOMIC DNA]</scope>
    <source>
        <strain evidence="4 5">Pinkel</strain>
    </source>
</reference>
<dbReference type="RefSeq" id="WP_152278545.1">
    <property type="nucleotide sequence ID" value="NZ_WEKV01000019.1"/>
</dbReference>
<dbReference type="InterPro" id="IPR050194">
    <property type="entry name" value="Glycosyltransferase_grp1"/>
</dbReference>
<protein>
    <recommendedName>
        <fullName evidence="6">Glycosyltransferase</fullName>
    </recommendedName>
</protein>
<dbReference type="Gene3D" id="1.25.40.10">
    <property type="entry name" value="Tetratricopeptide repeat domain"/>
    <property type="match status" value="1"/>
</dbReference>
<dbReference type="Pfam" id="PF13579">
    <property type="entry name" value="Glyco_trans_4_4"/>
    <property type="match status" value="1"/>
</dbReference>
<proteinExistence type="predicted"/>
<name>A0A833N218_9HYPH</name>
<dbReference type="InterPro" id="IPR011990">
    <property type="entry name" value="TPR-like_helical_dom_sf"/>
</dbReference>